<accession>A0A5J4RPY6</accession>
<comment type="caution">
    <text evidence="2">The sequence shown here is derived from an EMBL/GenBank/DDBJ whole genome shotgun (WGS) entry which is preliminary data.</text>
</comment>
<organism evidence="2">
    <name type="scientific">termite gut metagenome</name>
    <dbReference type="NCBI Taxonomy" id="433724"/>
    <lineage>
        <taxon>unclassified sequences</taxon>
        <taxon>metagenomes</taxon>
        <taxon>organismal metagenomes</taxon>
    </lineage>
</organism>
<dbReference type="AlphaFoldDB" id="A0A5J4RPY6"/>
<dbReference type="EMBL" id="SNRY01000920">
    <property type="protein sequence ID" value="KAA6335163.1"/>
    <property type="molecule type" value="Genomic_DNA"/>
</dbReference>
<dbReference type="PANTHER" id="PTHR43236:SF1">
    <property type="entry name" value="BLL7220 PROTEIN"/>
    <property type="match status" value="1"/>
</dbReference>
<proteinExistence type="predicted"/>
<gene>
    <name evidence="2" type="ORF">EZS27_016570</name>
</gene>
<dbReference type="InterPro" id="IPR010359">
    <property type="entry name" value="IrrE_HExxH"/>
</dbReference>
<feature type="domain" description="IrrE N-terminal-like" evidence="1">
    <location>
        <begin position="75"/>
        <end position="179"/>
    </location>
</feature>
<dbReference type="Gene3D" id="1.10.10.2910">
    <property type="match status" value="1"/>
</dbReference>
<dbReference type="Pfam" id="PF06114">
    <property type="entry name" value="Peptidase_M78"/>
    <property type="match status" value="1"/>
</dbReference>
<sequence length="291" mass="33403">MIELQSKNDIEKISYEILKGSKSLDIFPTPIDKIVSYAELTVNSGIDLSKIHPSYLSRASDTLKKALGKLQGVLDREEKIIYLDLSVHTSKQKFVKLHEVGHNVLTWQQKTYDAFEDDESTLDVAVQEEFEKEANYFASATLFQQDRFLSEMNKYGLEIEAAIQLSKHFGASIHATLRRYVEYSKKRCALIVLKDCTSCGAKLRDKFQSQSFTKTFGELSVPTEIDIVYPFIQDYYLKLKLKKDGLVSLPTKNGSVDFRYHFFDNTYNAFVFLFPMGEKKSTRTKFIISAK</sequence>
<name>A0A5J4RPY6_9ZZZZ</name>
<dbReference type="PANTHER" id="PTHR43236">
    <property type="entry name" value="ANTITOXIN HIGA1"/>
    <property type="match status" value="1"/>
</dbReference>
<evidence type="ECO:0000259" key="1">
    <source>
        <dbReference type="Pfam" id="PF06114"/>
    </source>
</evidence>
<evidence type="ECO:0000313" key="2">
    <source>
        <dbReference type="EMBL" id="KAA6335163.1"/>
    </source>
</evidence>
<dbReference type="InterPro" id="IPR052345">
    <property type="entry name" value="Rad_response_metalloprotease"/>
</dbReference>
<reference evidence="2" key="1">
    <citation type="submission" date="2019-03" db="EMBL/GenBank/DDBJ databases">
        <title>Single cell metagenomics reveals metabolic interactions within the superorganism composed of flagellate Streblomastix strix and complex community of Bacteroidetes bacteria on its surface.</title>
        <authorList>
            <person name="Treitli S.C."/>
            <person name="Kolisko M."/>
            <person name="Husnik F."/>
            <person name="Keeling P."/>
            <person name="Hampl V."/>
        </authorList>
    </citation>
    <scope>NUCLEOTIDE SEQUENCE</scope>
    <source>
        <strain evidence="2">STM</strain>
    </source>
</reference>
<protein>
    <recommendedName>
        <fullName evidence="1">IrrE N-terminal-like domain-containing protein</fullName>
    </recommendedName>
</protein>